<reference evidence="1" key="1">
    <citation type="journal article" date="2019" name="Sci. Rep.">
        <title>Draft genome of Tanacetum cinerariifolium, the natural source of mosquito coil.</title>
        <authorList>
            <person name="Yamashiro T."/>
            <person name="Shiraishi A."/>
            <person name="Satake H."/>
            <person name="Nakayama K."/>
        </authorList>
    </citation>
    <scope>NUCLEOTIDE SEQUENCE</scope>
</reference>
<dbReference type="AlphaFoldDB" id="A0A699TBY0"/>
<name>A0A699TBY0_TANCI</name>
<evidence type="ECO:0000313" key="1">
    <source>
        <dbReference type="EMBL" id="GFD06721.1"/>
    </source>
</evidence>
<sequence length="87" mass="9038">PAPKSGHCAQANGNKRVDADEAAALLRRLDKEARDAYLRAHIEKLRHHGPTQVPVPTTGATIAASPLNEAARLSRLVAPSGGPSTAA</sequence>
<comment type="caution">
    <text evidence="1">The sequence shown here is derived from an EMBL/GenBank/DDBJ whole genome shotgun (WGS) entry which is preliminary data.</text>
</comment>
<dbReference type="EMBL" id="BKCJ011226854">
    <property type="protein sequence ID" value="GFD06721.1"/>
    <property type="molecule type" value="Genomic_DNA"/>
</dbReference>
<protein>
    <submittedName>
        <fullName evidence="1">Uncharacterized protein</fullName>
    </submittedName>
</protein>
<accession>A0A699TBY0</accession>
<feature type="non-terminal residue" evidence="1">
    <location>
        <position position="1"/>
    </location>
</feature>
<organism evidence="1">
    <name type="scientific">Tanacetum cinerariifolium</name>
    <name type="common">Dalmatian daisy</name>
    <name type="synonym">Chrysanthemum cinerariifolium</name>
    <dbReference type="NCBI Taxonomy" id="118510"/>
    <lineage>
        <taxon>Eukaryota</taxon>
        <taxon>Viridiplantae</taxon>
        <taxon>Streptophyta</taxon>
        <taxon>Embryophyta</taxon>
        <taxon>Tracheophyta</taxon>
        <taxon>Spermatophyta</taxon>
        <taxon>Magnoliopsida</taxon>
        <taxon>eudicotyledons</taxon>
        <taxon>Gunneridae</taxon>
        <taxon>Pentapetalae</taxon>
        <taxon>asterids</taxon>
        <taxon>campanulids</taxon>
        <taxon>Asterales</taxon>
        <taxon>Asteraceae</taxon>
        <taxon>Asteroideae</taxon>
        <taxon>Anthemideae</taxon>
        <taxon>Anthemidinae</taxon>
        <taxon>Tanacetum</taxon>
    </lineage>
</organism>
<proteinExistence type="predicted"/>
<gene>
    <name evidence="1" type="ORF">Tci_878690</name>
</gene>